<dbReference type="GO" id="GO:1905515">
    <property type="term" value="P:non-motile cilium assembly"/>
    <property type="evidence" value="ECO:0007669"/>
    <property type="project" value="InterPro"/>
</dbReference>
<evidence type="ECO:0000313" key="1">
    <source>
        <dbReference type="EMBL" id="VDP84579.1"/>
    </source>
</evidence>
<proteinExistence type="predicted"/>
<dbReference type="Proteomes" id="UP000272942">
    <property type="component" value="Unassembled WGS sequence"/>
</dbReference>
<evidence type="ECO:0000313" key="3">
    <source>
        <dbReference type="WBParaSite" id="ECPE_0000903601-mRNA-1"/>
    </source>
</evidence>
<name>A0A183APX3_9TREM</name>
<dbReference type="AlphaFoldDB" id="A0A183APX3"/>
<keyword evidence="2" id="KW-1185">Reference proteome</keyword>
<dbReference type="GO" id="GO:0036064">
    <property type="term" value="C:ciliary basal body"/>
    <property type="evidence" value="ECO:0007669"/>
    <property type="project" value="TreeGrafter"/>
</dbReference>
<dbReference type="GO" id="GO:0097730">
    <property type="term" value="C:non-motile cilium"/>
    <property type="evidence" value="ECO:0007669"/>
    <property type="project" value="TreeGrafter"/>
</dbReference>
<dbReference type="InterPro" id="IPR019734">
    <property type="entry name" value="TPR_rpt"/>
</dbReference>
<accession>A0A183APX3</accession>
<protein>
    <submittedName>
        <fullName evidence="3">TPR_REGION domain-containing protein</fullName>
    </submittedName>
</protein>
<dbReference type="SUPFAM" id="SSF48452">
    <property type="entry name" value="TPR-like"/>
    <property type="match status" value="1"/>
</dbReference>
<dbReference type="SMART" id="SM00028">
    <property type="entry name" value="TPR"/>
    <property type="match status" value="2"/>
</dbReference>
<organism evidence="3">
    <name type="scientific">Echinostoma caproni</name>
    <dbReference type="NCBI Taxonomy" id="27848"/>
    <lineage>
        <taxon>Eukaryota</taxon>
        <taxon>Metazoa</taxon>
        <taxon>Spiralia</taxon>
        <taxon>Lophotrochozoa</taxon>
        <taxon>Platyhelminthes</taxon>
        <taxon>Trematoda</taxon>
        <taxon>Digenea</taxon>
        <taxon>Plagiorchiida</taxon>
        <taxon>Echinostomata</taxon>
        <taxon>Echinostomatoidea</taxon>
        <taxon>Echinostomatidae</taxon>
        <taxon>Echinostoma</taxon>
    </lineage>
</organism>
<reference evidence="3" key="1">
    <citation type="submission" date="2016-06" db="UniProtKB">
        <authorList>
            <consortium name="WormBaseParasite"/>
        </authorList>
    </citation>
    <scope>IDENTIFICATION</scope>
</reference>
<dbReference type="PANTHER" id="PTHR44177">
    <property type="entry name" value="TETRATRICOPEPTIDE REPEAT PROTEIN 8"/>
    <property type="match status" value="1"/>
</dbReference>
<dbReference type="Gene3D" id="1.25.40.10">
    <property type="entry name" value="Tetratricopeptide repeat domain"/>
    <property type="match status" value="1"/>
</dbReference>
<dbReference type="PANTHER" id="PTHR44177:SF1">
    <property type="entry name" value="TETRATRICOPEPTIDE REPEAT PROTEIN 8"/>
    <property type="match status" value="1"/>
</dbReference>
<evidence type="ECO:0000313" key="2">
    <source>
        <dbReference type="Proteomes" id="UP000272942"/>
    </source>
</evidence>
<dbReference type="WBParaSite" id="ECPE_0000903601-mRNA-1">
    <property type="protein sequence ID" value="ECPE_0000903601-mRNA-1"/>
    <property type="gene ID" value="ECPE_0000903601"/>
</dbReference>
<dbReference type="OrthoDB" id="421121at2759"/>
<reference evidence="1 2" key="2">
    <citation type="submission" date="2018-11" db="EMBL/GenBank/DDBJ databases">
        <authorList>
            <consortium name="Pathogen Informatics"/>
        </authorList>
    </citation>
    <scope>NUCLEOTIDE SEQUENCE [LARGE SCALE GENOMIC DNA]</scope>
    <source>
        <strain evidence="1 2">Egypt</strain>
    </source>
</reference>
<dbReference type="InterPro" id="IPR028796">
    <property type="entry name" value="BBS8"/>
</dbReference>
<dbReference type="EMBL" id="UZAN01046786">
    <property type="protein sequence ID" value="VDP84579.1"/>
    <property type="molecule type" value="Genomic_DNA"/>
</dbReference>
<sequence>MRALTEQAATTKDLLEISFSDSILKEKLKSGISEMKTGCANNGTSGLPPRTSFMNMVKPSTIFERPSTGVLRCNSSMTMAGSIERTIRSGRAMRTGVATGRMRTAKASMLQGENGEFIHVARLNLAKYAKRPEVAKCLFEYLYYVAEDVRNALNLSNFVTQKSECSTEMDKKRSNEAKMMSTDSDPWWKLQRAKCFVRLGMLREAETECAETIRLQTAAEIYVILGIIALRADQPLRAIKHYDDGLKHFPDDIELLSHKAQIYEEFNQLFSSIALYREVARLDPGNFEALASLGAYYFHDEQPEVALLFYK</sequence>
<gene>
    <name evidence="1" type="ORF">ECPE_LOCUS9008</name>
</gene>
<dbReference type="InterPro" id="IPR011990">
    <property type="entry name" value="TPR-like_helical_dom_sf"/>
</dbReference>
<dbReference type="GO" id="GO:0034464">
    <property type="term" value="C:BBSome"/>
    <property type="evidence" value="ECO:0007669"/>
    <property type="project" value="InterPro"/>
</dbReference>